<feature type="region of interest" description="Disordered" evidence="8">
    <location>
        <begin position="133"/>
        <end position="214"/>
    </location>
</feature>
<dbReference type="GO" id="GO:0005886">
    <property type="term" value="C:plasma membrane"/>
    <property type="evidence" value="ECO:0007669"/>
    <property type="project" value="UniProtKB-SubCell"/>
</dbReference>
<feature type="domain" description="PH" evidence="9">
    <location>
        <begin position="509"/>
        <end position="618"/>
    </location>
</feature>
<keyword evidence="4" id="KW-0963">Cytoplasm</keyword>
<evidence type="ECO:0000256" key="7">
    <source>
        <dbReference type="ARBA" id="ARBA00038382"/>
    </source>
</evidence>
<dbReference type="EMBL" id="JAHHUM010002690">
    <property type="protein sequence ID" value="KAK5601347.1"/>
    <property type="molecule type" value="Genomic_DNA"/>
</dbReference>
<dbReference type="PROSITE" id="PS50003">
    <property type="entry name" value="PH_DOMAIN"/>
    <property type="match status" value="1"/>
</dbReference>
<feature type="region of interest" description="Disordered" evidence="8">
    <location>
        <begin position="786"/>
        <end position="845"/>
    </location>
</feature>
<evidence type="ECO:0000256" key="2">
    <source>
        <dbReference type="ARBA" id="ARBA00004245"/>
    </source>
</evidence>
<feature type="compositionally biased region" description="Low complexity" evidence="8">
    <location>
        <begin position="925"/>
        <end position="937"/>
    </location>
</feature>
<dbReference type="Proteomes" id="UP001311232">
    <property type="component" value="Unassembled WGS sequence"/>
</dbReference>
<feature type="region of interest" description="Disordered" evidence="8">
    <location>
        <begin position="1006"/>
        <end position="1321"/>
    </location>
</feature>
<dbReference type="Gene3D" id="3.10.20.90">
    <property type="entry name" value="Phosphatidylinositol 3-kinase Catalytic Subunit, Chain A, domain 1"/>
    <property type="match status" value="1"/>
</dbReference>
<feature type="region of interest" description="Disordered" evidence="8">
    <location>
        <begin position="229"/>
        <end position="333"/>
    </location>
</feature>
<sequence length="1434" mass="154092">MVIAGINQRNGASPLSMCVDFFTGWMDQVSDEEVEVRGEEDEEEEDSDKEDQDLDKMFGAWLGELDKLTQSLDDGRPERPPQQKAPLRQETNMANFSYRFSIYNINEALNQGENVDLSALMADLSSIEQELSTINTKSSSSSMARLGLTDTKVRQKPPAGRTSRQQSTGGTGSSVSGGASSSGASSSSSSTRASPAGTIRTPSGHQGRPPLASNFSLDDITAQLEKASLSMDEAARQTSSHSLSSASSYTSASVRRPGSSQRQHRRTGSVGTVSEHEVRSFVHSSRSSVTSASGISVNSASSMDSLDSVLHSESDGPQPSGEGSSQGHPNTEHSYLDRETSLILRNIAGKPSHLLTKEEQAAKLKAENIRVALEKIKEAQVKKLVIRVHLSDESSKTMMVDERQTVRQVLDSLLDKSHSGYSPDWSLVETITELQMERIFEDHENLVENLLNWTRDSQNRLMFTERIEKYALFKNPQNYLLGRKETCEMAERNKEALLEECFGGSSVSVPEMEGVLWLKEDGKKSWKKRYFLLRASGIYYVPKGKAKTSRDLVCFLQLDHVNVYLGHDYKSKYKAPTDYCMVLKHPQIQKKSQYIKYLCCDDIRTLQQWINSIRIAKYGKQLYINFQEAMRRTEAAYDWSSLSSSSIKSGSSSSSLPESQSNHSSQSDSGVSELASLGHTRSQSVVSSIFSDAWRRGTQGEMMKIDPISRPIPVQIPSLSPQSQTPPSRSSYTDGLVATEDSSSSPSPPSPPPPPPPMASVAHQAAPPSSYVKYSTLARLQTPAPGSAMAALKFGPPSPNSLPPPPLPEEEAQEPHCLPPPPPESLDANGLPPPPPPEPLLNPCHLLSNAGLQQFLSQKFPNMVYDFSPAALQDSSTPPPPPPAELSPPASLQVLRPLSPNAPPPAPPKTFSGGFPPLTAPKPSGPSSLPLALSPVSPTQPLTGHGPVRKQQSFSTGHSPNQPPPTLPKQHSLSSKNLSISPSSSSTSISIAAATSSLVKQIVNQFPGNTSSLPASSSAPQSPPAVKAKPKWQLGGAAAPQSPEFPPPPPDNSLGDFPPPPSSSSSSSKTGSPIKKSPSTSSTGSTKRGPPPTPQRASSMKDTQDERPKKVESLLSKFGQASQTGTSSSSSSATGSPSKDSATLPAPLPKPGKLNLANLPLVIQGLQTGQQHQPDFPSPPPPPPPSQHPRLDSSSDYFPPPPTESELFPPPPHPSEFHHPPKVAVVNPQPQMQPSLQSATSTFSSSSPSSWKQGSLKKGAVPPPGMNRRSSNTAQYDNTMSLPLSPPPLSQTLPPTLSSYSSSSSSSPVPPTSPKSAGPVSLALKPHFLEDLNRTLKRKSVSRHGSLTSSHLISSSKMELVGTMDDMALLPPPPPELLQQQQQGVRGHSHTLSRHHGRSQSAKHGNISGYATLRRGPPPAPPKRDQSTKLTSEW</sequence>
<feature type="compositionally biased region" description="Basic residues" evidence="8">
    <location>
        <begin position="1387"/>
        <end position="1398"/>
    </location>
</feature>
<feature type="region of interest" description="Disordered" evidence="8">
    <location>
        <begin position="1335"/>
        <end position="1434"/>
    </location>
</feature>
<feature type="region of interest" description="Disordered" evidence="8">
    <location>
        <begin position="711"/>
        <end position="768"/>
    </location>
</feature>
<dbReference type="InterPro" id="IPR039664">
    <property type="entry name" value="GRB/APBB1IP"/>
</dbReference>
<reference evidence="11 12" key="1">
    <citation type="submission" date="2021-06" db="EMBL/GenBank/DDBJ databases">
        <authorList>
            <person name="Palmer J.M."/>
        </authorList>
    </citation>
    <scope>NUCLEOTIDE SEQUENCE [LARGE SCALE GENOMIC DNA]</scope>
    <source>
        <strain evidence="11 12">MEX-2019</strain>
        <tissue evidence="11">Muscle</tissue>
    </source>
</reference>
<dbReference type="Pfam" id="PF00169">
    <property type="entry name" value="PH"/>
    <property type="match status" value="1"/>
</dbReference>
<feature type="compositionally biased region" description="Low complexity" evidence="8">
    <location>
        <begin position="650"/>
        <end position="672"/>
    </location>
</feature>
<comment type="caution">
    <text evidence="11">The sequence shown here is derived from an EMBL/GenBank/DDBJ whole genome shotgun (WGS) entry which is preliminary data.</text>
</comment>
<dbReference type="FunFam" id="2.30.29.30:FF:000048">
    <property type="entry name" value="Ras association (RalGDS/AF-6) and pleckstrin homology domains 1"/>
    <property type="match status" value="1"/>
</dbReference>
<comment type="subcellular location">
    <subcellularLocation>
        <location evidence="1">Cell membrane</location>
        <topology evidence="1">Peripheral membrane protein</topology>
    </subcellularLocation>
    <subcellularLocation>
        <location evidence="2">Cytoplasm</location>
        <location evidence="2">Cytoskeleton</location>
    </subcellularLocation>
</comment>
<dbReference type="FunFam" id="3.10.20.90:FF:000027">
    <property type="entry name" value="Ras association (RalGDS/AF-6) and pleckstrin homology domains 1"/>
    <property type="match status" value="1"/>
</dbReference>
<feature type="compositionally biased region" description="Low complexity" evidence="8">
    <location>
        <begin position="715"/>
        <end position="731"/>
    </location>
</feature>
<keyword evidence="6" id="KW-0206">Cytoskeleton</keyword>
<feature type="compositionally biased region" description="Polar residues" evidence="8">
    <location>
        <begin position="950"/>
        <end position="960"/>
    </location>
</feature>
<evidence type="ECO:0000313" key="11">
    <source>
        <dbReference type="EMBL" id="KAK5601347.1"/>
    </source>
</evidence>
<feature type="compositionally biased region" description="Low complexity" evidence="8">
    <location>
        <begin position="315"/>
        <end position="327"/>
    </location>
</feature>
<dbReference type="GO" id="GO:0007165">
    <property type="term" value="P:signal transduction"/>
    <property type="evidence" value="ECO:0007669"/>
    <property type="project" value="InterPro"/>
</dbReference>
<feature type="region of interest" description="Disordered" evidence="8">
    <location>
        <begin position="650"/>
        <end position="676"/>
    </location>
</feature>
<dbReference type="GO" id="GO:0005856">
    <property type="term" value="C:cytoskeleton"/>
    <property type="evidence" value="ECO:0007669"/>
    <property type="project" value="UniProtKB-SubCell"/>
</dbReference>
<evidence type="ECO:0000259" key="10">
    <source>
        <dbReference type="PROSITE" id="PS50200"/>
    </source>
</evidence>
<feature type="compositionally biased region" description="Low complexity" evidence="8">
    <location>
        <begin position="281"/>
        <end position="302"/>
    </location>
</feature>
<keyword evidence="12" id="KW-1185">Reference proteome</keyword>
<dbReference type="CDD" id="cd16136">
    <property type="entry name" value="RA_MRL_Lpd"/>
    <property type="match status" value="1"/>
</dbReference>
<feature type="compositionally biased region" description="Pro residues" evidence="8">
    <location>
        <begin position="1176"/>
        <end position="1187"/>
    </location>
</feature>
<feature type="compositionally biased region" description="Low complexity" evidence="8">
    <location>
        <begin position="1063"/>
        <end position="1088"/>
    </location>
</feature>
<proteinExistence type="inferred from homology"/>
<evidence type="ECO:0000256" key="3">
    <source>
        <dbReference type="ARBA" id="ARBA00022475"/>
    </source>
</evidence>
<feature type="domain" description="Ras-associating" evidence="10">
    <location>
        <begin position="382"/>
        <end position="468"/>
    </location>
</feature>
<dbReference type="InterPro" id="IPR039665">
    <property type="entry name" value="PH_APBB1IP"/>
</dbReference>
<evidence type="ECO:0008006" key="13">
    <source>
        <dbReference type="Google" id="ProtNLM"/>
    </source>
</evidence>
<dbReference type="SMART" id="SM00314">
    <property type="entry name" value="RA"/>
    <property type="match status" value="1"/>
</dbReference>
<evidence type="ECO:0000313" key="12">
    <source>
        <dbReference type="Proteomes" id="UP001311232"/>
    </source>
</evidence>
<feature type="compositionally biased region" description="Low complexity" evidence="8">
    <location>
        <begin position="160"/>
        <end position="194"/>
    </location>
</feature>
<feature type="compositionally biased region" description="Low complexity" evidence="8">
    <location>
        <begin position="238"/>
        <end position="253"/>
    </location>
</feature>
<dbReference type="PROSITE" id="PS50200">
    <property type="entry name" value="RA"/>
    <property type="match status" value="1"/>
</dbReference>
<dbReference type="CDD" id="cd01259">
    <property type="entry name" value="PH_APBB1IP"/>
    <property type="match status" value="1"/>
</dbReference>
<feature type="compositionally biased region" description="Low complexity" evidence="8">
    <location>
        <begin position="972"/>
        <end position="989"/>
    </location>
</feature>
<dbReference type="Gene3D" id="2.30.29.30">
    <property type="entry name" value="Pleckstrin-homology domain (PH domain)/Phosphotyrosine-binding domain (PTB)"/>
    <property type="match status" value="1"/>
</dbReference>
<dbReference type="GO" id="GO:0005829">
    <property type="term" value="C:cytosol"/>
    <property type="evidence" value="ECO:0007669"/>
    <property type="project" value="TreeGrafter"/>
</dbReference>
<keyword evidence="3" id="KW-1003">Cell membrane</keyword>
<feature type="compositionally biased region" description="Low complexity" evidence="8">
    <location>
        <begin position="1290"/>
        <end position="1307"/>
    </location>
</feature>
<evidence type="ECO:0000256" key="6">
    <source>
        <dbReference type="ARBA" id="ARBA00023212"/>
    </source>
</evidence>
<dbReference type="InterPro" id="IPR001849">
    <property type="entry name" value="PH_domain"/>
</dbReference>
<dbReference type="Pfam" id="PF21989">
    <property type="entry name" value="RA_2"/>
    <property type="match status" value="1"/>
</dbReference>
<evidence type="ECO:0000256" key="5">
    <source>
        <dbReference type="ARBA" id="ARBA00023136"/>
    </source>
</evidence>
<dbReference type="SUPFAM" id="SSF50729">
    <property type="entry name" value="PH domain-like"/>
    <property type="match status" value="1"/>
</dbReference>
<feature type="compositionally biased region" description="Pro residues" evidence="8">
    <location>
        <begin position="746"/>
        <end position="758"/>
    </location>
</feature>
<accession>A0AAV9QX60</accession>
<evidence type="ECO:0000256" key="1">
    <source>
        <dbReference type="ARBA" id="ARBA00004202"/>
    </source>
</evidence>
<dbReference type="SMART" id="SM00233">
    <property type="entry name" value="PH"/>
    <property type="match status" value="1"/>
</dbReference>
<name>A0AAV9QX60_9TELE</name>
<dbReference type="InterPro" id="IPR029071">
    <property type="entry name" value="Ubiquitin-like_domsf"/>
</dbReference>
<feature type="compositionally biased region" description="Low complexity" evidence="8">
    <location>
        <begin position="1234"/>
        <end position="1257"/>
    </location>
</feature>
<feature type="compositionally biased region" description="Pro residues" evidence="8">
    <location>
        <begin position="1043"/>
        <end position="1062"/>
    </location>
</feature>
<comment type="similarity">
    <text evidence="7">Belongs to the MRL family.</text>
</comment>
<feature type="compositionally biased region" description="Low complexity" evidence="8">
    <location>
        <begin position="1011"/>
        <end position="1027"/>
    </location>
</feature>
<feature type="compositionally biased region" description="Pro residues" evidence="8">
    <location>
        <begin position="796"/>
        <end position="807"/>
    </location>
</feature>
<keyword evidence="5" id="KW-0472">Membrane</keyword>
<organism evidence="11 12">
    <name type="scientific">Crenichthys baileyi</name>
    <name type="common">White River springfish</name>
    <dbReference type="NCBI Taxonomy" id="28760"/>
    <lineage>
        <taxon>Eukaryota</taxon>
        <taxon>Metazoa</taxon>
        <taxon>Chordata</taxon>
        <taxon>Craniata</taxon>
        <taxon>Vertebrata</taxon>
        <taxon>Euteleostomi</taxon>
        <taxon>Actinopterygii</taxon>
        <taxon>Neopterygii</taxon>
        <taxon>Teleostei</taxon>
        <taxon>Neoteleostei</taxon>
        <taxon>Acanthomorphata</taxon>
        <taxon>Ovalentaria</taxon>
        <taxon>Atherinomorphae</taxon>
        <taxon>Cyprinodontiformes</taxon>
        <taxon>Goodeidae</taxon>
        <taxon>Crenichthys</taxon>
    </lineage>
</organism>
<feature type="compositionally biased region" description="Pro residues" evidence="8">
    <location>
        <begin position="831"/>
        <end position="840"/>
    </location>
</feature>
<feature type="compositionally biased region" description="Basic and acidic residues" evidence="8">
    <location>
        <begin position="1102"/>
        <end position="1112"/>
    </location>
</feature>
<dbReference type="InterPro" id="IPR000159">
    <property type="entry name" value="RA_dom"/>
</dbReference>
<feature type="region of interest" description="Disordered" evidence="8">
    <location>
        <begin position="70"/>
        <end position="91"/>
    </location>
</feature>
<feature type="region of interest" description="Disordered" evidence="8">
    <location>
        <begin position="869"/>
        <end position="989"/>
    </location>
</feature>
<feature type="compositionally biased region" description="Pro residues" evidence="8">
    <location>
        <begin position="1198"/>
        <end position="1214"/>
    </location>
</feature>
<dbReference type="PANTHER" id="PTHR11243:SF15">
    <property type="entry name" value="RAS-ASSOCIATED AND PLECKSTRIN HOMOLOGY DOMAINS-CONTAINING PROTEIN 1"/>
    <property type="match status" value="1"/>
</dbReference>
<evidence type="ECO:0000256" key="4">
    <source>
        <dbReference type="ARBA" id="ARBA00022490"/>
    </source>
</evidence>
<feature type="compositionally biased region" description="Low complexity" evidence="8">
    <location>
        <begin position="1346"/>
        <end position="1356"/>
    </location>
</feature>
<evidence type="ECO:0000256" key="8">
    <source>
        <dbReference type="SAM" id="MobiDB-lite"/>
    </source>
</evidence>
<feature type="region of interest" description="Disordered" evidence="8">
    <location>
        <begin position="30"/>
        <end position="56"/>
    </location>
</feature>
<dbReference type="PANTHER" id="PTHR11243">
    <property type="entry name" value="GROWTH FACTOR RECEPTOR-BOUND PROTEIN"/>
    <property type="match status" value="1"/>
</dbReference>
<dbReference type="SUPFAM" id="SSF54236">
    <property type="entry name" value="Ubiquitin-like"/>
    <property type="match status" value="1"/>
</dbReference>
<protein>
    <recommendedName>
        <fullName evidence="13">Ras-associated and pleckstrin-like proteiny domains-containing protein 1</fullName>
    </recommendedName>
</protein>
<evidence type="ECO:0000259" key="9">
    <source>
        <dbReference type="PROSITE" id="PS50003"/>
    </source>
</evidence>
<gene>
    <name evidence="11" type="ORF">CRENBAI_000959</name>
</gene>
<feature type="compositionally biased region" description="Pro residues" evidence="8">
    <location>
        <begin position="877"/>
        <end position="886"/>
    </location>
</feature>
<dbReference type="InterPro" id="IPR011993">
    <property type="entry name" value="PH-like_dom_sf"/>
</dbReference>
<feature type="compositionally biased region" description="Polar residues" evidence="8">
    <location>
        <begin position="1268"/>
        <end position="1280"/>
    </location>
</feature>
<feature type="compositionally biased region" description="Acidic residues" evidence="8">
    <location>
        <begin position="30"/>
        <end position="53"/>
    </location>
</feature>
<feature type="compositionally biased region" description="Low complexity" evidence="8">
    <location>
        <begin position="1119"/>
        <end position="1136"/>
    </location>
</feature>